<evidence type="ECO:0000256" key="2">
    <source>
        <dbReference type="ARBA" id="ARBA00005466"/>
    </source>
</evidence>
<feature type="domain" description="FAD-binding PCMH-type" evidence="6">
    <location>
        <begin position="35"/>
        <end position="203"/>
    </location>
</feature>
<keyword evidence="3" id="KW-0285">Flavoprotein</keyword>
<comment type="cofactor">
    <cofactor evidence="1">
        <name>FAD</name>
        <dbReference type="ChEBI" id="CHEBI:57692"/>
    </cofactor>
</comment>
<gene>
    <name evidence="7" type="ORF">HDA39_008324</name>
</gene>
<organism evidence="7 8">
    <name type="scientific">Kribbella italica</name>
    <dbReference type="NCBI Taxonomy" id="1540520"/>
    <lineage>
        <taxon>Bacteria</taxon>
        <taxon>Bacillati</taxon>
        <taxon>Actinomycetota</taxon>
        <taxon>Actinomycetes</taxon>
        <taxon>Propionibacteriales</taxon>
        <taxon>Kribbellaceae</taxon>
        <taxon>Kribbella</taxon>
    </lineage>
</organism>
<dbReference type="EMBL" id="JACHMY010000001">
    <property type="protein sequence ID" value="MBB5841590.1"/>
    <property type="molecule type" value="Genomic_DNA"/>
</dbReference>
<dbReference type="Pfam" id="PF01565">
    <property type="entry name" value="FAD_binding_4"/>
    <property type="match status" value="1"/>
</dbReference>
<keyword evidence="8" id="KW-1185">Reference proteome</keyword>
<dbReference type="GO" id="GO:0016491">
    <property type="term" value="F:oxidoreductase activity"/>
    <property type="evidence" value="ECO:0007669"/>
    <property type="project" value="UniProtKB-KW"/>
</dbReference>
<dbReference type="InterPro" id="IPR050416">
    <property type="entry name" value="FAD-linked_Oxidoreductase"/>
</dbReference>
<evidence type="ECO:0000256" key="5">
    <source>
        <dbReference type="ARBA" id="ARBA00023002"/>
    </source>
</evidence>
<protein>
    <recommendedName>
        <fullName evidence="6">FAD-binding PCMH-type domain-containing protein</fullName>
    </recommendedName>
</protein>
<keyword evidence="5" id="KW-0560">Oxidoreductase</keyword>
<sequence length="451" mass="46326">MLTAEVESLRQRLTGTVALPQDAGYKTAEPWNLTAVVNPAAVVLAANSGDVAEAVRFATAHRLKLAVQATGHGGVSLGADVLLVHTGGLSECSVDAAAGTARVGAGVTAQQLIDAATEHGLAPILGSAGTVSVAGFISGGGVGPLVTTFGLSSDYVQALDVVTADGEVRRVSATDHPELFWAFRGGKGTVGIITAIELELVRLETLQGGALYFDGADASVVLRTWAEWSANVPDEVTTSVALVNLPAVPGVPEVLAGRLTVAVRFASTLSQKASELVLAPLRSAGVKPILDSVGTMPYRDIGHIHAEPAMPMPLAQDQRLLTSLPTEAIDAIVQVAGPDSQSPLKVVEIRRLGGALSAPRGEEGAFSNRELPYALTAIGLPGDAVASAISETFAGVSSWSNGASFVNFAVPGDPGGFSSAYDDDTRRKLAQLAERYDPNGILLTAGWLSAD</sequence>
<dbReference type="InterPro" id="IPR036318">
    <property type="entry name" value="FAD-bd_PCMH-like_sf"/>
</dbReference>
<name>A0A7W9MZL2_9ACTN</name>
<dbReference type="InterPro" id="IPR006094">
    <property type="entry name" value="Oxid_FAD_bind_N"/>
</dbReference>
<dbReference type="GO" id="GO:0071949">
    <property type="term" value="F:FAD binding"/>
    <property type="evidence" value="ECO:0007669"/>
    <property type="project" value="InterPro"/>
</dbReference>
<dbReference type="SUPFAM" id="SSF56176">
    <property type="entry name" value="FAD-binding/transporter-associated domain-like"/>
    <property type="match status" value="1"/>
</dbReference>
<evidence type="ECO:0000256" key="1">
    <source>
        <dbReference type="ARBA" id="ARBA00001974"/>
    </source>
</evidence>
<dbReference type="PROSITE" id="PS51387">
    <property type="entry name" value="FAD_PCMH"/>
    <property type="match status" value="1"/>
</dbReference>
<comment type="similarity">
    <text evidence="2">Belongs to the oxygen-dependent FAD-linked oxidoreductase family.</text>
</comment>
<dbReference type="Proteomes" id="UP000549971">
    <property type="component" value="Unassembled WGS sequence"/>
</dbReference>
<evidence type="ECO:0000256" key="3">
    <source>
        <dbReference type="ARBA" id="ARBA00022630"/>
    </source>
</evidence>
<dbReference type="InterPro" id="IPR016166">
    <property type="entry name" value="FAD-bd_PCMH"/>
</dbReference>
<reference evidence="7 8" key="1">
    <citation type="submission" date="2020-08" db="EMBL/GenBank/DDBJ databases">
        <title>Sequencing the genomes of 1000 actinobacteria strains.</title>
        <authorList>
            <person name="Klenk H.-P."/>
        </authorList>
    </citation>
    <scope>NUCLEOTIDE SEQUENCE [LARGE SCALE GENOMIC DNA]</scope>
    <source>
        <strain evidence="7 8">DSM 28967</strain>
    </source>
</reference>
<dbReference type="Gene3D" id="3.30.43.10">
    <property type="entry name" value="Uridine Diphospho-n-acetylenolpyruvylglucosamine Reductase, domain 2"/>
    <property type="match status" value="1"/>
</dbReference>
<comment type="caution">
    <text evidence="7">The sequence shown here is derived from an EMBL/GenBank/DDBJ whole genome shotgun (WGS) entry which is preliminary data.</text>
</comment>
<evidence type="ECO:0000313" key="8">
    <source>
        <dbReference type="Proteomes" id="UP000549971"/>
    </source>
</evidence>
<dbReference type="PROSITE" id="PS00862">
    <property type="entry name" value="OX2_COVAL_FAD"/>
    <property type="match status" value="1"/>
</dbReference>
<proteinExistence type="inferred from homology"/>
<dbReference type="InterPro" id="IPR016169">
    <property type="entry name" value="FAD-bd_PCMH_sub2"/>
</dbReference>
<dbReference type="Gene3D" id="3.30.465.10">
    <property type="match status" value="1"/>
</dbReference>
<dbReference type="InterPro" id="IPR006093">
    <property type="entry name" value="Oxy_OxRdtase_FAD_BS"/>
</dbReference>
<dbReference type="Gene3D" id="3.40.462.20">
    <property type="match status" value="1"/>
</dbReference>
<evidence type="ECO:0000259" key="6">
    <source>
        <dbReference type="PROSITE" id="PS51387"/>
    </source>
</evidence>
<evidence type="ECO:0000313" key="7">
    <source>
        <dbReference type="EMBL" id="MBB5841590.1"/>
    </source>
</evidence>
<accession>A0A7W9MZL2</accession>
<dbReference type="AlphaFoldDB" id="A0A7W9MZL2"/>
<dbReference type="InterPro" id="IPR016167">
    <property type="entry name" value="FAD-bd_PCMH_sub1"/>
</dbReference>
<dbReference type="PANTHER" id="PTHR42973">
    <property type="entry name" value="BINDING OXIDOREDUCTASE, PUTATIVE (AFU_ORTHOLOGUE AFUA_1G17690)-RELATED"/>
    <property type="match status" value="1"/>
</dbReference>
<dbReference type="PANTHER" id="PTHR42973:SF39">
    <property type="entry name" value="FAD-BINDING PCMH-TYPE DOMAIN-CONTAINING PROTEIN"/>
    <property type="match status" value="1"/>
</dbReference>
<evidence type="ECO:0000256" key="4">
    <source>
        <dbReference type="ARBA" id="ARBA00022827"/>
    </source>
</evidence>
<keyword evidence="4" id="KW-0274">FAD</keyword>